<protein>
    <submittedName>
        <fullName evidence="1">Uncharacterized protein</fullName>
    </submittedName>
</protein>
<accession>A0A8R1HGA7</accession>
<reference evidence="1" key="2">
    <citation type="submission" date="2022-06" db="UniProtKB">
        <authorList>
            <consortium name="EnsemblMetazoa"/>
        </authorList>
    </citation>
    <scope>IDENTIFICATION</scope>
    <source>
        <strain evidence="1">DF5081</strain>
    </source>
</reference>
<evidence type="ECO:0000313" key="2">
    <source>
        <dbReference type="Proteomes" id="UP000005237"/>
    </source>
</evidence>
<organism evidence="1 2">
    <name type="scientific">Caenorhabditis japonica</name>
    <dbReference type="NCBI Taxonomy" id="281687"/>
    <lineage>
        <taxon>Eukaryota</taxon>
        <taxon>Metazoa</taxon>
        <taxon>Ecdysozoa</taxon>
        <taxon>Nematoda</taxon>
        <taxon>Chromadorea</taxon>
        <taxon>Rhabditida</taxon>
        <taxon>Rhabditina</taxon>
        <taxon>Rhabditomorpha</taxon>
        <taxon>Rhabditoidea</taxon>
        <taxon>Rhabditidae</taxon>
        <taxon>Peloderinae</taxon>
        <taxon>Caenorhabditis</taxon>
    </lineage>
</organism>
<dbReference type="Proteomes" id="UP000005237">
    <property type="component" value="Unassembled WGS sequence"/>
</dbReference>
<dbReference type="Gene3D" id="3.30.420.10">
    <property type="entry name" value="Ribonuclease H-like superfamily/Ribonuclease H"/>
    <property type="match status" value="1"/>
</dbReference>
<evidence type="ECO:0000313" key="1">
    <source>
        <dbReference type="EnsemblMetazoa" id="CJA00542b.1"/>
    </source>
</evidence>
<reference evidence="2" key="1">
    <citation type="submission" date="2010-08" db="EMBL/GenBank/DDBJ databases">
        <authorList>
            <consortium name="Caenorhabditis japonica Sequencing Consortium"/>
            <person name="Wilson R.K."/>
        </authorList>
    </citation>
    <scope>NUCLEOTIDE SEQUENCE [LARGE SCALE GENOMIC DNA]</scope>
    <source>
        <strain evidence="2">DF5081</strain>
    </source>
</reference>
<proteinExistence type="predicted"/>
<dbReference type="EnsemblMetazoa" id="CJA00542b.1">
    <property type="protein sequence ID" value="CJA00542b.1"/>
    <property type="gene ID" value="WBGene00119744"/>
</dbReference>
<dbReference type="GO" id="GO:0003676">
    <property type="term" value="F:nucleic acid binding"/>
    <property type="evidence" value="ECO:0007669"/>
    <property type="project" value="InterPro"/>
</dbReference>
<dbReference type="InterPro" id="IPR036397">
    <property type="entry name" value="RNaseH_sf"/>
</dbReference>
<sequence>MGKRTSNSPCPVSGFVFKKLDHNTVVEERPDIVKKRREYLKKKAELDRQNAYFASYDETWVHEGMSPSRGWQHANSTMYKRTRMVDVKSPMAGPSKGKNRGRRGIVLSILTEDGVIPGSQRVMVSGADSSQQKEDYHGDMNSSTCEDHLKEFLPLLWRMAAAKGRQPCLLADNAPYHNRTREKLIYDIDEDGVMRGVCVEETDGSNFGGDEIFGSISEYEDDTLET</sequence>
<dbReference type="AlphaFoldDB" id="A0A8R1HGA7"/>
<dbReference type="PANTHER" id="PTHR33939:SF1">
    <property type="entry name" value="DUF4371 DOMAIN-CONTAINING PROTEIN"/>
    <property type="match status" value="1"/>
</dbReference>
<dbReference type="PANTHER" id="PTHR33939">
    <property type="entry name" value="PROTEIN CBG22215"/>
    <property type="match status" value="1"/>
</dbReference>
<name>A0A8R1HGA7_CAEJA</name>
<keyword evidence="2" id="KW-1185">Reference proteome</keyword>